<evidence type="ECO:0000256" key="2">
    <source>
        <dbReference type="ARBA" id="ARBA00001946"/>
    </source>
</evidence>
<dbReference type="Proteomes" id="UP000482800">
    <property type="component" value="Unassembled WGS sequence"/>
</dbReference>
<evidence type="ECO:0000256" key="7">
    <source>
        <dbReference type="ARBA" id="ARBA00022723"/>
    </source>
</evidence>
<evidence type="ECO:0000256" key="3">
    <source>
        <dbReference type="ARBA" id="ARBA00001947"/>
    </source>
</evidence>
<name>A0A6V8KJZ7_9ACTN</name>
<dbReference type="PANTHER" id="PTHR34448">
    <property type="entry name" value="AMINOPEPTIDASE"/>
    <property type="match status" value="1"/>
</dbReference>
<dbReference type="PANTHER" id="PTHR34448:SF1">
    <property type="entry name" value="BLL6088 PROTEIN"/>
    <property type="match status" value="1"/>
</dbReference>
<dbReference type="InterPro" id="IPR000787">
    <property type="entry name" value="Peptidase_M29"/>
</dbReference>
<dbReference type="GO" id="GO:0008237">
    <property type="term" value="F:metallopeptidase activity"/>
    <property type="evidence" value="ECO:0007669"/>
    <property type="project" value="UniProtKB-KW"/>
</dbReference>
<sequence>MADPRLRRLARVLVHHSLTTQNGDRVLIHAPASAAPLVREVYREVIRAGAHPTVRAGLDGIERIAVEEGTDEQVRRLTALDQREIEGVDVWLVISADADVPTGATATARAAILRAAQASLMRQCIARIAKGELRWCRTVVPTESGAARAGMPLDEYQDFVFRAGLLDREDPIAAWKDLHDAQQRIVDFLGKHDTVHIVAPGVDLEYRVAGRTWINGSGQYNFPDGEVFTGPIEDSVRGTIRFSYPAVYRGARVDDVTLRFENGRVVEASAGAGMEFLQTMLDTDDGARYVGEVAFGLNEAVDRFTANTLFDEKIGGTMHLAVGQSYPHTGGTNRSEIHWDMVTDLRDGEVYVDGRLCYEKGRFLATVM</sequence>
<protein>
    <submittedName>
        <fullName evidence="10">Aminopeptidase</fullName>
    </submittedName>
</protein>
<gene>
    <name evidence="10" type="ORF">Phou_051850</name>
</gene>
<dbReference type="RefSeq" id="WP_173059569.1">
    <property type="nucleotide sequence ID" value="NZ_BAABGO010000028.1"/>
</dbReference>
<comment type="caution">
    <text evidence="10">The sequence shown here is derived from an EMBL/GenBank/DDBJ whole genome shotgun (WGS) entry which is preliminary data.</text>
</comment>
<dbReference type="GO" id="GO:0006508">
    <property type="term" value="P:proteolysis"/>
    <property type="evidence" value="ECO:0007669"/>
    <property type="project" value="UniProtKB-KW"/>
</dbReference>
<dbReference type="SUPFAM" id="SSF144052">
    <property type="entry name" value="Thermophilic metalloprotease-like"/>
    <property type="match status" value="1"/>
</dbReference>
<comment type="cofactor">
    <cofactor evidence="1">
        <name>Co(2+)</name>
        <dbReference type="ChEBI" id="CHEBI:48828"/>
    </cofactor>
</comment>
<comment type="cofactor">
    <cofactor evidence="2">
        <name>Mg(2+)</name>
        <dbReference type="ChEBI" id="CHEBI:18420"/>
    </cofactor>
</comment>
<evidence type="ECO:0000256" key="5">
    <source>
        <dbReference type="ARBA" id="ARBA00022438"/>
    </source>
</evidence>
<keyword evidence="8" id="KW-0378">Hydrolase</keyword>
<evidence type="ECO:0000256" key="1">
    <source>
        <dbReference type="ARBA" id="ARBA00001941"/>
    </source>
</evidence>
<evidence type="ECO:0000313" key="11">
    <source>
        <dbReference type="Proteomes" id="UP000482800"/>
    </source>
</evidence>
<keyword evidence="6" id="KW-0645">Protease</keyword>
<evidence type="ECO:0000313" key="10">
    <source>
        <dbReference type="EMBL" id="GFJ81005.1"/>
    </source>
</evidence>
<keyword evidence="7" id="KW-0479">Metal-binding</keyword>
<keyword evidence="5 10" id="KW-0031">Aminopeptidase</keyword>
<dbReference type="InterPro" id="IPR035097">
    <property type="entry name" value="M29_N-terminal"/>
</dbReference>
<evidence type="ECO:0000256" key="9">
    <source>
        <dbReference type="ARBA" id="ARBA00023049"/>
    </source>
</evidence>
<accession>A0A6V8KJZ7</accession>
<organism evidence="10 11">
    <name type="scientific">Phytohabitans houttuyneae</name>
    <dbReference type="NCBI Taxonomy" id="1076126"/>
    <lineage>
        <taxon>Bacteria</taxon>
        <taxon>Bacillati</taxon>
        <taxon>Actinomycetota</taxon>
        <taxon>Actinomycetes</taxon>
        <taxon>Micromonosporales</taxon>
        <taxon>Micromonosporaceae</taxon>
    </lineage>
</organism>
<dbReference type="AlphaFoldDB" id="A0A6V8KJZ7"/>
<reference evidence="10 11" key="2">
    <citation type="submission" date="2020-03" db="EMBL/GenBank/DDBJ databases">
        <authorList>
            <person name="Ichikawa N."/>
            <person name="Kimura A."/>
            <person name="Kitahashi Y."/>
            <person name="Uohara A."/>
        </authorList>
    </citation>
    <scope>NUCLEOTIDE SEQUENCE [LARGE SCALE GENOMIC DNA]</scope>
    <source>
        <strain evidence="10 11">NBRC 108639</strain>
    </source>
</reference>
<dbReference type="EMBL" id="BLPF01000002">
    <property type="protein sequence ID" value="GFJ81005.1"/>
    <property type="molecule type" value="Genomic_DNA"/>
</dbReference>
<comment type="cofactor">
    <cofactor evidence="3">
        <name>Zn(2+)</name>
        <dbReference type="ChEBI" id="CHEBI:29105"/>
    </cofactor>
</comment>
<dbReference type="GO" id="GO:0046872">
    <property type="term" value="F:metal ion binding"/>
    <property type="evidence" value="ECO:0007669"/>
    <property type="project" value="UniProtKB-KW"/>
</dbReference>
<keyword evidence="9" id="KW-0482">Metalloprotease</keyword>
<dbReference type="GO" id="GO:0004177">
    <property type="term" value="F:aminopeptidase activity"/>
    <property type="evidence" value="ECO:0007669"/>
    <property type="project" value="UniProtKB-KW"/>
</dbReference>
<reference evidence="10 11" key="1">
    <citation type="submission" date="2020-03" db="EMBL/GenBank/DDBJ databases">
        <title>Whole genome shotgun sequence of Phytohabitans houttuyneae NBRC 108639.</title>
        <authorList>
            <person name="Komaki H."/>
            <person name="Tamura T."/>
        </authorList>
    </citation>
    <scope>NUCLEOTIDE SEQUENCE [LARGE SCALE GENOMIC DNA]</scope>
    <source>
        <strain evidence="10 11">NBRC 108639</strain>
    </source>
</reference>
<proteinExistence type="inferred from homology"/>
<evidence type="ECO:0000256" key="6">
    <source>
        <dbReference type="ARBA" id="ARBA00022670"/>
    </source>
</evidence>
<dbReference type="Gene3D" id="3.40.1830.10">
    <property type="entry name" value="Thermophilic metalloprotease (M29)"/>
    <property type="match status" value="1"/>
</dbReference>
<evidence type="ECO:0000256" key="4">
    <source>
        <dbReference type="ARBA" id="ARBA00008236"/>
    </source>
</evidence>
<comment type="similarity">
    <text evidence="4">Belongs to the peptidase M29 family.</text>
</comment>
<keyword evidence="11" id="KW-1185">Reference proteome</keyword>
<dbReference type="InterPro" id="IPR052170">
    <property type="entry name" value="M29_Exopeptidase"/>
</dbReference>
<evidence type="ECO:0000256" key="8">
    <source>
        <dbReference type="ARBA" id="ARBA00022801"/>
    </source>
</evidence>
<dbReference type="Pfam" id="PF02073">
    <property type="entry name" value="Peptidase_M29"/>
    <property type="match status" value="1"/>
</dbReference>